<gene>
    <name evidence="2" type="ORF">AVEN_119278_1</name>
</gene>
<dbReference type="Proteomes" id="UP000499080">
    <property type="component" value="Unassembled WGS sequence"/>
</dbReference>
<dbReference type="AlphaFoldDB" id="A0A4Y2EHT9"/>
<evidence type="ECO:0000313" key="2">
    <source>
        <dbReference type="EMBL" id="GBM27819.1"/>
    </source>
</evidence>
<keyword evidence="1" id="KW-0812">Transmembrane</keyword>
<feature type="transmembrane region" description="Helical" evidence="1">
    <location>
        <begin position="57"/>
        <end position="75"/>
    </location>
</feature>
<keyword evidence="1" id="KW-1133">Transmembrane helix</keyword>
<name>A0A4Y2EHT9_ARAVE</name>
<proteinExistence type="predicted"/>
<reference evidence="2 3" key="1">
    <citation type="journal article" date="2019" name="Sci. Rep.">
        <title>Orb-weaving spider Araneus ventricosus genome elucidates the spidroin gene catalogue.</title>
        <authorList>
            <person name="Kono N."/>
            <person name="Nakamura H."/>
            <person name="Ohtoshi R."/>
            <person name="Moran D.A.P."/>
            <person name="Shinohara A."/>
            <person name="Yoshida Y."/>
            <person name="Fujiwara M."/>
            <person name="Mori M."/>
            <person name="Tomita M."/>
            <person name="Arakawa K."/>
        </authorList>
    </citation>
    <scope>NUCLEOTIDE SEQUENCE [LARGE SCALE GENOMIC DNA]</scope>
</reference>
<accession>A0A4Y2EHT9</accession>
<sequence>MVVWLFGHLRRNVPGKTGLLHKPLMWGYDAETSVPAYSSAARSFLCYPDAFAGRGDVLVAISIIFFSYVILMYHFEATRGLFWTDVNLEMGEIRGRLHGTSICPLYASTPRRRQLFLTHPLI</sequence>
<dbReference type="EMBL" id="BGPR01000595">
    <property type="protein sequence ID" value="GBM27819.1"/>
    <property type="molecule type" value="Genomic_DNA"/>
</dbReference>
<protein>
    <submittedName>
        <fullName evidence="2">Uncharacterized protein</fullName>
    </submittedName>
</protein>
<evidence type="ECO:0000256" key="1">
    <source>
        <dbReference type="SAM" id="Phobius"/>
    </source>
</evidence>
<keyword evidence="1" id="KW-0472">Membrane</keyword>
<evidence type="ECO:0000313" key="3">
    <source>
        <dbReference type="Proteomes" id="UP000499080"/>
    </source>
</evidence>
<comment type="caution">
    <text evidence="2">The sequence shown here is derived from an EMBL/GenBank/DDBJ whole genome shotgun (WGS) entry which is preliminary data.</text>
</comment>
<organism evidence="2 3">
    <name type="scientific">Araneus ventricosus</name>
    <name type="common">Orbweaver spider</name>
    <name type="synonym">Epeira ventricosa</name>
    <dbReference type="NCBI Taxonomy" id="182803"/>
    <lineage>
        <taxon>Eukaryota</taxon>
        <taxon>Metazoa</taxon>
        <taxon>Ecdysozoa</taxon>
        <taxon>Arthropoda</taxon>
        <taxon>Chelicerata</taxon>
        <taxon>Arachnida</taxon>
        <taxon>Araneae</taxon>
        <taxon>Araneomorphae</taxon>
        <taxon>Entelegynae</taxon>
        <taxon>Araneoidea</taxon>
        <taxon>Araneidae</taxon>
        <taxon>Araneus</taxon>
    </lineage>
</organism>
<keyword evidence="3" id="KW-1185">Reference proteome</keyword>